<keyword evidence="2" id="KW-0479">Metal-binding</keyword>
<feature type="domain" description="4Fe-4S ferredoxin-type" evidence="6">
    <location>
        <begin position="45"/>
        <end position="76"/>
    </location>
</feature>
<keyword evidence="1" id="KW-0004">4Fe-4S</keyword>
<dbReference type="PANTHER" id="PTHR32479:SF19">
    <property type="entry name" value="ANAEROBIC GLYCEROL-3-PHOSPHATE DEHYDROGENASE SUBUNIT C"/>
    <property type="match status" value="1"/>
</dbReference>
<dbReference type="GO" id="GO:0046872">
    <property type="term" value="F:metal ion binding"/>
    <property type="evidence" value="ECO:0007669"/>
    <property type="project" value="UniProtKB-KW"/>
</dbReference>
<evidence type="ECO:0000313" key="7">
    <source>
        <dbReference type="EMBL" id="AVD70606.1"/>
    </source>
</evidence>
<dbReference type="InterPro" id="IPR004017">
    <property type="entry name" value="Cys_rich_dom"/>
</dbReference>
<dbReference type="InterPro" id="IPR017896">
    <property type="entry name" value="4Fe4S_Fe-S-bd"/>
</dbReference>
<evidence type="ECO:0000256" key="5">
    <source>
        <dbReference type="ARBA" id="ARBA00023014"/>
    </source>
</evidence>
<protein>
    <submittedName>
        <fullName evidence="7">sn-glycerol-3-phosphate dehydrogenase subunit C</fullName>
    </submittedName>
</protein>
<dbReference type="Proteomes" id="UP000239867">
    <property type="component" value="Chromosome"/>
</dbReference>
<dbReference type="KEGG" id="deo:CAY53_03155"/>
<proteinExistence type="predicted"/>
<gene>
    <name evidence="7" type="ORF">CAY53_03155</name>
</gene>
<dbReference type="GO" id="GO:0051539">
    <property type="term" value="F:4 iron, 4 sulfur cluster binding"/>
    <property type="evidence" value="ECO:0007669"/>
    <property type="project" value="UniProtKB-KW"/>
</dbReference>
<dbReference type="PROSITE" id="PS51379">
    <property type="entry name" value="4FE4S_FER_2"/>
    <property type="match status" value="2"/>
</dbReference>
<keyword evidence="3" id="KW-0677">Repeat</keyword>
<evidence type="ECO:0000256" key="1">
    <source>
        <dbReference type="ARBA" id="ARBA00022485"/>
    </source>
</evidence>
<evidence type="ECO:0000259" key="6">
    <source>
        <dbReference type="PROSITE" id="PS51379"/>
    </source>
</evidence>
<dbReference type="NCBIfam" id="NF008369">
    <property type="entry name" value="PRK11168.1"/>
    <property type="match status" value="1"/>
</dbReference>
<dbReference type="InterPro" id="IPR009051">
    <property type="entry name" value="Helical_ferredxn"/>
</dbReference>
<dbReference type="Pfam" id="PF02754">
    <property type="entry name" value="CCG"/>
    <property type="match status" value="2"/>
</dbReference>
<reference evidence="7 8" key="1">
    <citation type="journal article" date="2018" name="MBio">
        <title>Insights into the evolution of host association through the isolation and characterization of a novel human periodontal pathobiont, Desulfobulbus oralis.</title>
        <authorList>
            <person name="Cross K.L."/>
            <person name="Chirania P."/>
            <person name="Xiong W."/>
            <person name="Beall C.J."/>
            <person name="Elkins J.G."/>
            <person name="Giannone R.J."/>
            <person name="Griffen A.L."/>
            <person name="Guss A.M."/>
            <person name="Hettich R.L."/>
            <person name="Joshi S.S."/>
            <person name="Mokrzan E.M."/>
            <person name="Martin R.K."/>
            <person name="Zhulin I.B."/>
            <person name="Leys E.J."/>
            <person name="Podar M."/>
        </authorList>
    </citation>
    <scope>NUCLEOTIDE SEQUENCE [LARGE SCALE GENOMIC DNA]</scope>
    <source>
        <strain evidence="7 8">ORNL</strain>
    </source>
</reference>
<dbReference type="PANTHER" id="PTHR32479">
    <property type="entry name" value="GLYCOLATE OXIDASE IRON-SULFUR SUBUNIT"/>
    <property type="match status" value="1"/>
</dbReference>
<keyword evidence="5" id="KW-0411">Iron-sulfur</keyword>
<keyword evidence="8" id="KW-1185">Reference proteome</keyword>
<dbReference type="Pfam" id="PF13183">
    <property type="entry name" value="Fer4_8"/>
    <property type="match status" value="1"/>
</dbReference>
<evidence type="ECO:0000256" key="4">
    <source>
        <dbReference type="ARBA" id="ARBA00023004"/>
    </source>
</evidence>
<dbReference type="GO" id="GO:0016491">
    <property type="term" value="F:oxidoreductase activity"/>
    <property type="evidence" value="ECO:0007669"/>
    <property type="project" value="UniProtKB-ARBA"/>
</dbReference>
<accession>A0A2L1GLU3</accession>
<evidence type="ECO:0000256" key="2">
    <source>
        <dbReference type="ARBA" id="ARBA00022723"/>
    </source>
</evidence>
<dbReference type="EMBL" id="CP021255">
    <property type="protein sequence ID" value="AVD70606.1"/>
    <property type="molecule type" value="Genomic_DNA"/>
</dbReference>
<name>A0A2L1GLU3_9BACT</name>
<sequence length="399" mass="43536">MSVQINPDQCIACTTCLVQCPVAEATPKFPGPRMIGPAYERFRRMGLEEDPSLQYCTNCKNCDISCPQGVPVANINMLARLAQCEKKRPGLREWVLAHGDKEARLLSLVPAWLKNLGMNNPLTRAVLDRLGIARQATLPAYAAQSFRRQAAALSQPELPRQVVLFSGCYMDIYDPATGLDLVWLLNRAGFRVIVPRGLVCCGLPLIANGFQAEARANAVRNMAELARWQQQGLPLLTICPSCRLMFRAELPLFFPELEAQYGPLPVQDACAFLLDCVDSGLLQAPETGEAARSIIYHAPCHLRAQGCGLPGLSLLRRLGFKAENADAGCCGLCGSYGFKKEKYAISQQIGERLFARVRASGAECAASECGTCRLQITHGSGLPCPHPLSLVRQRLSGLH</sequence>
<dbReference type="SUPFAM" id="SSF46548">
    <property type="entry name" value="alpha-helical ferredoxin"/>
    <property type="match status" value="1"/>
</dbReference>
<dbReference type="PROSITE" id="PS00198">
    <property type="entry name" value="4FE4S_FER_1"/>
    <property type="match status" value="2"/>
</dbReference>
<dbReference type="InterPro" id="IPR017900">
    <property type="entry name" value="4Fe4S_Fe_S_CS"/>
</dbReference>
<dbReference type="AlphaFoldDB" id="A0A2L1GLU3"/>
<keyword evidence="4" id="KW-0408">Iron</keyword>
<evidence type="ECO:0000256" key="3">
    <source>
        <dbReference type="ARBA" id="ARBA00022737"/>
    </source>
</evidence>
<feature type="domain" description="4Fe-4S ferredoxin-type" evidence="6">
    <location>
        <begin position="1"/>
        <end position="31"/>
    </location>
</feature>
<evidence type="ECO:0000313" key="8">
    <source>
        <dbReference type="Proteomes" id="UP000239867"/>
    </source>
</evidence>
<dbReference type="Gene3D" id="1.10.1060.10">
    <property type="entry name" value="Alpha-helical ferredoxin"/>
    <property type="match status" value="1"/>
</dbReference>
<dbReference type="RefSeq" id="WP_104935900.1">
    <property type="nucleotide sequence ID" value="NZ_CP021255.1"/>
</dbReference>
<dbReference type="OrthoDB" id="9770306at2"/>
<organism evidence="7 8">
    <name type="scientific">Desulfobulbus oralis</name>
    <dbReference type="NCBI Taxonomy" id="1986146"/>
    <lineage>
        <taxon>Bacteria</taxon>
        <taxon>Pseudomonadati</taxon>
        <taxon>Thermodesulfobacteriota</taxon>
        <taxon>Desulfobulbia</taxon>
        <taxon>Desulfobulbales</taxon>
        <taxon>Desulfobulbaceae</taxon>
        <taxon>Desulfobulbus</taxon>
    </lineage>
</organism>